<keyword evidence="3" id="KW-0472">Membrane</keyword>
<keyword evidence="6" id="KW-1185">Reference proteome</keyword>
<keyword evidence="2" id="KW-1015">Disulfide bond</keyword>
<evidence type="ECO:0000256" key="1">
    <source>
        <dbReference type="ARBA" id="ARBA00007347"/>
    </source>
</evidence>
<evidence type="ECO:0000256" key="2">
    <source>
        <dbReference type="ARBA" id="ARBA00023157"/>
    </source>
</evidence>
<accession>A0A9W8CP88</accession>
<evidence type="ECO:0000313" key="6">
    <source>
        <dbReference type="Proteomes" id="UP001149813"/>
    </source>
</evidence>
<protein>
    <recommendedName>
        <fullName evidence="3">COX assembly mitochondrial protein</fullName>
    </recommendedName>
</protein>
<dbReference type="InterPro" id="IPR013892">
    <property type="entry name" value="Cyt_c_biogenesis_Cmc1-like"/>
</dbReference>
<gene>
    <name evidence="5" type="ORF">LPJ53_006274</name>
</gene>
<proteinExistence type="inferred from homology"/>
<evidence type="ECO:0000256" key="4">
    <source>
        <dbReference type="SAM" id="MobiDB-lite"/>
    </source>
</evidence>
<sequence length="118" mass="13704">MDPQLKEQLMTPGPPLEAPELSPSLRLASLTRREENAVIELRRKHSYAQCADAMKFFSECSAKYTIGVLWNCKEHKEIMNECLRRANTTDSMDRARSIFVHEKQKQLTEKKNKPRTLI</sequence>
<dbReference type="Proteomes" id="UP001149813">
    <property type="component" value="Unassembled WGS sequence"/>
</dbReference>
<dbReference type="PANTHER" id="PTHR22977:SF5">
    <property type="entry name" value="COX ASSEMBLY MITOCHONDRIAL PROTEIN HOMOLOG"/>
    <property type="match status" value="1"/>
</dbReference>
<comment type="subcellular location">
    <subcellularLocation>
        <location evidence="3">Mitochondrion inner membrane</location>
    </subcellularLocation>
</comment>
<reference evidence="5" key="1">
    <citation type="submission" date="2022-07" db="EMBL/GenBank/DDBJ databases">
        <title>Phylogenomic reconstructions and comparative analyses of Kickxellomycotina fungi.</title>
        <authorList>
            <person name="Reynolds N.K."/>
            <person name="Stajich J.E."/>
            <person name="Barry K."/>
            <person name="Grigoriev I.V."/>
            <person name="Crous P."/>
            <person name="Smith M.E."/>
        </authorList>
    </citation>
    <scope>NUCLEOTIDE SEQUENCE</scope>
    <source>
        <strain evidence="5">NBRC 32514</strain>
    </source>
</reference>
<dbReference type="PANTHER" id="PTHR22977">
    <property type="entry name" value="COX ASSEMBLY MITOCHONDRIAL PROTEIN"/>
    <property type="match status" value="1"/>
</dbReference>
<dbReference type="EMBL" id="JANBOJ010000618">
    <property type="protein sequence ID" value="KAJ1718843.1"/>
    <property type="molecule type" value="Genomic_DNA"/>
</dbReference>
<evidence type="ECO:0000256" key="3">
    <source>
        <dbReference type="RuleBase" id="RU364104"/>
    </source>
</evidence>
<dbReference type="Pfam" id="PF08583">
    <property type="entry name" value="Cmc1"/>
    <property type="match status" value="1"/>
</dbReference>
<feature type="region of interest" description="Disordered" evidence="4">
    <location>
        <begin position="1"/>
        <end position="21"/>
    </location>
</feature>
<dbReference type="AlphaFoldDB" id="A0A9W8CP88"/>
<comment type="function">
    <text evidence="3">Required for mitochondrial cytochrome c oxidase (COX) assembly and respiration.</text>
</comment>
<name>A0A9W8CP88_9FUNG</name>
<dbReference type="OrthoDB" id="6224010at2759"/>
<dbReference type="GO" id="GO:0005743">
    <property type="term" value="C:mitochondrial inner membrane"/>
    <property type="evidence" value="ECO:0007669"/>
    <property type="project" value="UniProtKB-SubCell"/>
</dbReference>
<comment type="caution">
    <text evidence="5">The sequence shown here is derived from an EMBL/GenBank/DDBJ whole genome shotgun (WGS) entry which is preliminary data.</text>
</comment>
<comment type="similarity">
    <text evidence="1 3">Belongs to the CMC family.</text>
</comment>
<dbReference type="PROSITE" id="PS51808">
    <property type="entry name" value="CHCH"/>
    <property type="match status" value="1"/>
</dbReference>
<keyword evidence="3" id="KW-0143">Chaperone</keyword>
<organism evidence="5 6">
    <name type="scientific">Coemansia erecta</name>
    <dbReference type="NCBI Taxonomy" id="147472"/>
    <lineage>
        <taxon>Eukaryota</taxon>
        <taxon>Fungi</taxon>
        <taxon>Fungi incertae sedis</taxon>
        <taxon>Zoopagomycota</taxon>
        <taxon>Kickxellomycotina</taxon>
        <taxon>Kickxellomycetes</taxon>
        <taxon>Kickxellales</taxon>
        <taxon>Kickxellaceae</taxon>
        <taxon>Coemansia</taxon>
    </lineage>
</organism>
<keyword evidence="3" id="KW-0999">Mitochondrion inner membrane</keyword>
<evidence type="ECO:0000313" key="5">
    <source>
        <dbReference type="EMBL" id="KAJ1718843.1"/>
    </source>
</evidence>
<keyword evidence="3" id="KW-0496">Mitochondrion</keyword>